<name>A0A2T3YZ68_TRIA4</name>
<reference evidence="1 2" key="1">
    <citation type="submission" date="2016-07" db="EMBL/GenBank/DDBJ databases">
        <title>Multiple horizontal gene transfer events from other fungi enriched the ability of initially mycotrophic Trichoderma (Ascomycota) to feed on dead plant biomass.</title>
        <authorList>
            <consortium name="DOE Joint Genome Institute"/>
            <person name="Aerts A."/>
            <person name="Atanasova L."/>
            <person name="Chenthamara K."/>
            <person name="Zhang J."/>
            <person name="Grujic M."/>
            <person name="Henrissat B."/>
            <person name="Kuo A."/>
            <person name="Salamov A."/>
            <person name="Lipzen A."/>
            <person name="Labutti K."/>
            <person name="Barry K."/>
            <person name="Miao Y."/>
            <person name="Rahimi M.J."/>
            <person name="Shen Q."/>
            <person name="Grigoriev I.V."/>
            <person name="Kubicek C.P."/>
            <person name="Druzhinina I.S."/>
        </authorList>
    </citation>
    <scope>NUCLEOTIDE SEQUENCE [LARGE SCALE GENOMIC DNA]</scope>
    <source>
        <strain evidence="1 2">CBS 433.97</strain>
    </source>
</reference>
<dbReference type="EMBL" id="KZ679267">
    <property type="protein sequence ID" value="PTB37847.1"/>
    <property type="molecule type" value="Genomic_DNA"/>
</dbReference>
<evidence type="ECO:0000313" key="2">
    <source>
        <dbReference type="Proteomes" id="UP000240493"/>
    </source>
</evidence>
<dbReference type="Proteomes" id="UP000240493">
    <property type="component" value="Unassembled WGS sequence"/>
</dbReference>
<dbReference type="AlphaFoldDB" id="A0A2T3YZ68"/>
<sequence length="346" mass="37255">MPTVGFQQSSQLGPPRSWRCGLRLGLSSIPNAWIAKRPVRRRKDLPQLLRYFELSGRLPRCQSANTAFLPPLDGSPGLGDLRRFEPPASSLLFFLLWLAWKWPAATFLRGPPFGSLGSMRATGVIPAFAIGRPLSSETLLGLGQSELGQCCHQAEVCLSQLPLLVYIKRDAVDLGLQTLLFAVEPPCSGTCWCTAGALDRARQTSIPGRQSQTPLQIVAVSPLPLIAHGRLGCCLFSAARPLQGLSSSQALGPAATVPATKNESTLAKLPLPHVNVKKLRHPSPSPVLLSTRLYGVYVSDLWPSIDPPPSSSLERKALMLSDLLTDLRVCRGGLRNPFTPAAHGGS</sequence>
<keyword evidence="2" id="KW-1185">Reference proteome</keyword>
<evidence type="ECO:0000313" key="1">
    <source>
        <dbReference type="EMBL" id="PTB37847.1"/>
    </source>
</evidence>
<accession>A0A2T3YZ68</accession>
<gene>
    <name evidence="1" type="ORF">M441DRAFT_50257</name>
</gene>
<protein>
    <submittedName>
        <fullName evidence="1">Uncharacterized protein</fullName>
    </submittedName>
</protein>
<organism evidence="1 2">
    <name type="scientific">Trichoderma asperellum (strain ATCC 204424 / CBS 433.97 / NBRC 101777)</name>
    <dbReference type="NCBI Taxonomy" id="1042311"/>
    <lineage>
        <taxon>Eukaryota</taxon>
        <taxon>Fungi</taxon>
        <taxon>Dikarya</taxon>
        <taxon>Ascomycota</taxon>
        <taxon>Pezizomycotina</taxon>
        <taxon>Sordariomycetes</taxon>
        <taxon>Hypocreomycetidae</taxon>
        <taxon>Hypocreales</taxon>
        <taxon>Hypocreaceae</taxon>
        <taxon>Trichoderma</taxon>
    </lineage>
</organism>
<proteinExistence type="predicted"/>